<gene>
    <name evidence="2" type="ORF">N8I74_08705</name>
</gene>
<proteinExistence type="predicted"/>
<dbReference type="InterPro" id="IPR050325">
    <property type="entry name" value="Prot/Nucl_acid_deglycase"/>
</dbReference>
<accession>A0ABY6DSS3</accession>
<dbReference type="NCBIfam" id="TIGR01383">
    <property type="entry name" value="not_thiJ"/>
    <property type="match status" value="1"/>
</dbReference>
<dbReference type="Proteomes" id="UP001061302">
    <property type="component" value="Chromosome"/>
</dbReference>
<keyword evidence="3" id="KW-1185">Reference proteome</keyword>
<evidence type="ECO:0000313" key="3">
    <source>
        <dbReference type="Proteomes" id="UP001061302"/>
    </source>
</evidence>
<organism evidence="2 3">
    <name type="scientific">Chitiniphilus purpureus</name>
    <dbReference type="NCBI Taxonomy" id="2981137"/>
    <lineage>
        <taxon>Bacteria</taxon>
        <taxon>Pseudomonadati</taxon>
        <taxon>Pseudomonadota</taxon>
        <taxon>Betaproteobacteria</taxon>
        <taxon>Neisseriales</taxon>
        <taxon>Chitinibacteraceae</taxon>
        <taxon>Chitiniphilus</taxon>
    </lineage>
</organism>
<dbReference type="RefSeq" id="WP_263126501.1">
    <property type="nucleotide sequence ID" value="NZ_CP106753.1"/>
</dbReference>
<dbReference type="InterPro" id="IPR002818">
    <property type="entry name" value="DJ-1/PfpI"/>
</dbReference>
<dbReference type="Gene3D" id="3.40.50.880">
    <property type="match status" value="1"/>
</dbReference>
<dbReference type="InterPro" id="IPR006287">
    <property type="entry name" value="DJ-1"/>
</dbReference>
<dbReference type="InterPro" id="IPR029062">
    <property type="entry name" value="Class_I_gatase-like"/>
</dbReference>
<reference evidence="2" key="1">
    <citation type="submission" date="2022-10" db="EMBL/GenBank/DDBJ databases">
        <title>Chitiniphilus purpureus sp. nov., a novel chitin-degrading bacterium isolated from crawfish pond sediment.</title>
        <authorList>
            <person name="Li K."/>
        </authorList>
    </citation>
    <scope>NUCLEOTIDE SEQUENCE</scope>
    <source>
        <strain evidence="2">CD1</strain>
    </source>
</reference>
<name>A0ABY6DSS3_9NEIS</name>
<protein>
    <submittedName>
        <fullName evidence="2">DJ-1/PfpI family protein</fullName>
    </submittedName>
</protein>
<sequence>MALAHVYLAPGFEEVEALTIVDVLRRAGVDTRLIALDDRLAVSGAHDVVVQADLAFAAVHDQLADVIVLPGGPGTQALLAHEGVCARVQAHQHAGKRVAAICAAPSVLAKAGVLQGRRATCFPGYEDRLAEGGATLCGYNVVVDGLITTGRGPGVAGLFALELARQLAGDAKAQETGRAMLYL</sequence>
<dbReference type="EMBL" id="CP106753">
    <property type="protein sequence ID" value="UXY17072.1"/>
    <property type="molecule type" value="Genomic_DNA"/>
</dbReference>
<evidence type="ECO:0000313" key="2">
    <source>
        <dbReference type="EMBL" id="UXY17072.1"/>
    </source>
</evidence>
<dbReference type="CDD" id="cd03135">
    <property type="entry name" value="GATase1_DJ-1"/>
    <property type="match status" value="1"/>
</dbReference>
<dbReference type="PANTHER" id="PTHR48094">
    <property type="entry name" value="PROTEIN/NUCLEIC ACID DEGLYCASE DJ-1-RELATED"/>
    <property type="match status" value="1"/>
</dbReference>
<evidence type="ECO:0000259" key="1">
    <source>
        <dbReference type="Pfam" id="PF01965"/>
    </source>
</evidence>
<feature type="domain" description="DJ-1/PfpI" evidence="1">
    <location>
        <begin position="5"/>
        <end position="165"/>
    </location>
</feature>
<dbReference type="Pfam" id="PF01965">
    <property type="entry name" value="DJ-1_PfpI"/>
    <property type="match status" value="1"/>
</dbReference>
<dbReference type="SUPFAM" id="SSF52317">
    <property type="entry name" value="Class I glutamine amidotransferase-like"/>
    <property type="match status" value="1"/>
</dbReference>
<dbReference type="PANTHER" id="PTHR48094:SF12">
    <property type="entry name" value="PARKINSON DISEASE PROTEIN 7 HOMOLOG"/>
    <property type="match status" value="1"/>
</dbReference>